<evidence type="ECO:0000256" key="3">
    <source>
        <dbReference type="ARBA" id="ARBA00022989"/>
    </source>
</evidence>
<keyword evidence="2 5" id="KW-0812">Transmembrane</keyword>
<evidence type="ECO:0000256" key="1">
    <source>
        <dbReference type="ARBA" id="ARBA00004141"/>
    </source>
</evidence>
<dbReference type="STRING" id="1121357.SAMN05661109_02411"/>
<dbReference type="Pfam" id="PF01758">
    <property type="entry name" value="SBF"/>
    <property type="match status" value="1"/>
</dbReference>
<dbReference type="RefSeq" id="WP_092260481.1">
    <property type="nucleotide sequence ID" value="NZ_CP047199.1"/>
</dbReference>
<dbReference type="PANTHER" id="PTHR10361:SF28">
    <property type="entry name" value="P3 PROTEIN-RELATED"/>
    <property type="match status" value="1"/>
</dbReference>
<dbReference type="GO" id="GO:0016020">
    <property type="term" value="C:membrane"/>
    <property type="evidence" value="ECO:0007669"/>
    <property type="project" value="UniProtKB-SubCell"/>
</dbReference>
<dbReference type="InterPro" id="IPR038770">
    <property type="entry name" value="Na+/solute_symporter_sf"/>
</dbReference>
<feature type="transmembrane region" description="Helical" evidence="5">
    <location>
        <begin position="250"/>
        <end position="270"/>
    </location>
</feature>
<gene>
    <name evidence="6" type="ORF">SAMN05661109_02411</name>
</gene>
<keyword evidence="4 5" id="KW-0472">Membrane</keyword>
<evidence type="ECO:0000256" key="5">
    <source>
        <dbReference type="SAM" id="Phobius"/>
    </source>
</evidence>
<evidence type="ECO:0000256" key="4">
    <source>
        <dbReference type="ARBA" id="ARBA00023136"/>
    </source>
</evidence>
<feature type="transmembrane region" description="Helical" evidence="5">
    <location>
        <begin position="173"/>
        <end position="189"/>
    </location>
</feature>
<keyword evidence="7" id="KW-1185">Reference proteome</keyword>
<dbReference type="EMBL" id="FOGQ01000014">
    <property type="protein sequence ID" value="SES25525.1"/>
    <property type="molecule type" value="Genomic_DNA"/>
</dbReference>
<protein>
    <submittedName>
        <fullName evidence="6">Bile acid:Na+ symporter, BASS family</fullName>
    </submittedName>
</protein>
<feature type="transmembrane region" description="Helical" evidence="5">
    <location>
        <begin position="6"/>
        <end position="26"/>
    </location>
</feature>
<keyword evidence="3 5" id="KW-1133">Transmembrane helix</keyword>
<dbReference type="InterPro" id="IPR002657">
    <property type="entry name" value="BilAc:Na_symport/Acr3"/>
</dbReference>
<evidence type="ECO:0000256" key="2">
    <source>
        <dbReference type="ARBA" id="ARBA00022692"/>
    </source>
</evidence>
<feature type="transmembrane region" description="Helical" evidence="5">
    <location>
        <begin position="134"/>
        <end position="152"/>
    </location>
</feature>
<name>A0A1H9VV28_9CORY</name>
<dbReference type="Proteomes" id="UP000198929">
    <property type="component" value="Unassembled WGS sequence"/>
</dbReference>
<organism evidence="6 7">
    <name type="scientific">Corynebacterium cystitidis DSM 20524</name>
    <dbReference type="NCBI Taxonomy" id="1121357"/>
    <lineage>
        <taxon>Bacteria</taxon>
        <taxon>Bacillati</taxon>
        <taxon>Actinomycetota</taxon>
        <taxon>Actinomycetes</taxon>
        <taxon>Mycobacteriales</taxon>
        <taxon>Corynebacteriaceae</taxon>
        <taxon>Corynebacterium</taxon>
    </lineage>
</organism>
<reference evidence="7" key="1">
    <citation type="submission" date="2016-10" db="EMBL/GenBank/DDBJ databases">
        <authorList>
            <person name="Varghese N."/>
            <person name="Submissions S."/>
        </authorList>
    </citation>
    <scope>NUCLEOTIDE SEQUENCE [LARGE SCALE GENOMIC DNA]</scope>
    <source>
        <strain evidence="7">DSM 20524</strain>
    </source>
</reference>
<feature type="transmembrane region" description="Helical" evidence="5">
    <location>
        <begin position="100"/>
        <end position="122"/>
    </location>
</feature>
<dbReference type="Gene3D" id="1.20.1530.20">
    <property type="match status" value="1"/>
</dbReference>
<accession>A0A1H9VV28</accession>
<feature type="transmembrane region" description="Helical" evidence="5">
    <location>
        <begin position="195"/>
        <end position="214"/>
    </location>
</feature>
<feature type="transmembrane region" description="Helical" evidence="5">
    <location>
        <begin position="47"/>
        <end position="65"/>
    </location>
</feature>
<dbReference type="PANTHER" id="PTHR10361">
    <property type="entry name" value="SODIUM-BILE ACID COTRANSPORTER"/>
    <property type="match status" value="1"/>
</dbReference>
<comment type="subcellular location">
    <subcellularLocation>
        <location evidence="1">Membrane</location>
        <topology evidence="1">Multi-pass membrane protein</topology>
    </subcellularLocation>
</comment>
<evidence type="ECO:0000313" key="6">
    <source>
        <dbReference type="EMBL" id="SES25525.1"/>
    </source>
</evidence>
<dbReference type="InterPro" id="IPR004710">
    <property type="entry name" value="Bilac:Na_transpt"/>
</dbReference>
<dbReference type="AlphaFoldDB" id="A0A1H9VV28"/>
<sequence length="300" mass="32679">MFEFFQWLSSTATTIFVLTSMFNVGLTQNPMKIVHHLSNWQYLTRMVVANLFVVPAVMLLFITIFEIDGPYAIALTVFACAAGAPLLIKLTQQSDNDISAGATIQMVLMVSTVFILPFYLSLLLEGVEVGIWDIAKPLLLQMILPLVIGMILHQVAEKFAGVIQPWIAKASNIALYTLLGATIIGYLPQLADWQLWKAIAVGMVALLLTFYIGYGTGHGNETHSQLGALGTAQRNTAASMITAASFTDPMVFVTIAMLNTLMMFVLLGLATRLGNDAKIAFLEPLEADMPGDAKRPYANA</sequence>
<evidence type="ECO:0000313" key="7">
    <source>
        <dbReference type="Proteomes" id="UP000198929"/>
    </source>
</evidence>
<proteinExistence type="predicted"/>